<evidence type="ECO:0000313" key="7">
    <source>
        <dbReference type="EMBL" id="EFW13268.1"/>
    </source>
</evidence>
<gene>
    <name evidence="7" type="ORF">CPSG_10137</name>
</gene>
<dbReference type="OrthoDB" id="408954at2759"/>
<evidence type="ECO:0000256" key="5">
    <source>
        <dbReference type="SAM" id="Phobius"/>
    </source>
</evidence>
<comment type="subcellular location">
    <subcellularLocation>
        <location evidence="1">Membrane</location>
    </subcellularLocation>
</comment>
<evidence type="ECO:0000256" key="2">
    <source>
        <dbReference type="ARBA" id="ARBA00022692"/>
    </source>
</evidence>
<dbReference type="STRING" id="443226.E9DJY8"/>
<evidence type="ECO:0000313" key="8">
    <source>
        <dbReference type="Proteomes" id="UP000002497"/>
    </source>
</evidence>
<dbReference type="EMBL" id="GL636526">
    <property type="protein sequence ID" value="EFW13268.1"/>
    <property type="molecule type" value="Genomic_DNA"/>
</dbReference>
<feature type="domain" description="Fatty acid hydroxylase" evidence="6">
    <location>
        <begin position="321"/>
        <end position="444"/>
    </location>
</feature>
<evidence type="ECO:0000256" key="3">
    <source>
        <dbReference type="ARBA" id="ARBA00022989"/>
    </source>
</evidence>
<accession>E9DJY8</accession>
<dbReference type="GO" id="GO:0005506">
    <property type="term" value="F:iron ion binding"/>
    <property type="evidence" value="ECO:0007669"/>
    <property type="project" value="InterPro"/>
</dbReference>
<keyword evidence="4 5" id="KW-0472">Membrane</keyword>
<protein>
    <recommendedName>
        <fullName evidence="6">Fatty acid hydroxylase domain-containing protein</fullName>
    </recommendedName>
</protein>
<proteinExistence type="predicted"/>
<dbReference type="VEuPathDB" id="FungiDB:CPSG_10137"/>
<dbReference type="Pfam" id="PF04116">
    <property type="entry name" value="FA_hydroxylase"/>
    <property type="match status" value="1"/>
</dbReference>
<feature type="transmembrane region" description="Helical" evidence="5">
    <location>
        <begin position="313"/>
        <end position="335"/>
    </location>
</feature>
<name>E9DJY8_COCPS</name>
<feature type="transmembrane region" description="Helical" evidence="5">
    <location>
        <begin position="386"/>
        <end position="405"/>
    </location>
</feature>
<evidence type="ECO:0000256" key="4">
    <source>
        <dbReference type="ARBA" id="ARBA00023136"/>
    </source>
</evidence>
<keyword evidence="3 5" id="KW-1133">Transmembrane helix</keyword>
<evidence type="ECO:0000256" key="1">
    <source>
        <dbReference type="ARBA" id="ARBA00004370"/>
    </source>
</evidence>
<dbReference type="GO" id="GO:0016020">
    <property type="term" value="C:membrane"/>
    <property type="evidence" value="ECO:0007669"/>
    <property type="project" value="UniProtKB-SubCell"/>
</dbReference>
<dbReference type="GO" id="GO:0016491">
    <property type="term" value="F:oxidoreductase activity"/>
    <property type="evidence" value="ECO:0007669"/>
    <property type="project" value="InterPro"/>
</dbReference>
<feature type="transmembrane region" description="Helical" evidence="5">
    <location>
        <begin position="271"/>
        <end position="293"/>
    </location>
</feature>
<feature type="transmembrane region" description="Helical" evidence="5">
    <location>
        <begin position="230"/>
        <end position="250"/>
    </location>
</feature>
<dbReference type="InterPro" id="IPR050307">
    <property type="entry name" value="Sterol_Desaturase_Related"/>
</dbReference>
<keyword evidence="2 5" id="KW-0812">Transmembrane</keyword>
<evidence type="ECO:0000259" key="6">
    <source>
        <dbReference type="Pfam" id="PF04116"/>
    </source>
</evidence>
<dbReference type="PANTHER" id="PTHR11863">
    <property type="entry name" value="STEROL DESATURASE"/>
    <property type="match status" value="1"/>
</dbReference>
<dbReference type="InterPro" id="IPR006694">
    <property type="entry name" value="Fatty_acid_hydroxylase"/>
</dbReference>
<reference evidence="8" key="2">
    <citation type="submission" date="2010-03" db="EMBL/GenBank/DDBJ databases">
        <title>The genome sequence of Coccidioides posadasii strain Silveira.</title>
        <authorList>
            <consortium name="The Broad Institute Genome Sequencing Center for Infectious Disease"/>
            <person name="Neafsey D."/>
            <person name="Orbach M."/>
            <person name="Henn M.R."/>
            <person name="Cole G.T."/>
            <person name="Galgiani J."/>
            <person name="Gardner M.J."/>
            <person name="Kirkland T.N."/>
            <person name="Taylor J.W."/>
            <person name="Young S.K."/>
            <person name="Zeng Q."/>
            <person name="Koehrsen M."/>
            <person name="Alvarado L."/>
            <person name="Berlin A."/>
            <person name="Borenstein D."/>
            <person name="Chapman S.B."/>
            <person name="Chen Z."/>
            <person name="Engels R."/>
            <person name="Freedman E."/>
            <person name="Gellesch M."/>
            <person name="Goldberg J."/>
            <person name="Griggs A."/>
            <person name="Gujja S."/>
            <person name="Heilman E."/>
            <person name="Heiman D."/>
            <person name="Howarth C."/>
            <person name="Jen D."/>
            <person name="Larson L."/>
            <person name="Mehta T."/>
            <person name="Neiman D."/>
            <person name="Park D."/>
            <person name="Pearson M."/>
            <person name="Richards J."/>
            <person name="Roberts A."/>
            <person name="Saif S."/>
            <person name="Shea T."/>
            <person name="Shenoy N."/>
            <person name="Sisk P."/>
            <person name="Stolte C."/>
            <person name="Sykes S."/>
            <person name="Walk T."/>
            <person name="White J."/>
            <person name="Yandava C."/>
            <person name="Haas B."/>
            <person name="Nusbaum C."/>
            <person name="Birren B."/>
        </authorList>
    </citation>
    <scope>NUCLEOTIDE SEQUENCE [LARGE SCALE GENOMIC DNA]</scope>
    <source>
        <strain evidence="8">RMSCC 757 / Silveira</strain>
    </source>
</reference>
<dbReference type="VEuPathDB" id="FungiDB:D8B26_000749"/>
<keyword evidence="8" id="KW-1185">Reference proteome</keyword>
<dbReference type="HOGENOM" id="CLU_613941_0_0_1"/>
<reference evidence="8" key="1">
    <citation type="journal article" date="2010" name="Genome Res.">
        <title>Population genomic sequencing of Coccidioides fungi reveals recent hybridization and transposon control.</title>
        <authorList>
            <person name="Neafsey D.E."/>
            <person name="Barker B.M."/>
            <person name="Sharpton T.J."/>
            <person name="Stajich J.E."/>
            <person name="Park D.J."/>
            <person name="Whiston E."/>
            <person name="Hung C.-Y."/>
            <person name="McMahan C."/>
            <person name="White J."/>
            <person name="Sykes S."/>
            <person name="Heiman D."/>
            <person name="Young S."/>
            <person name="Zeng Q."/>
            <person name="Abouelleil A."/>
            <person name="Aftuck L."/>
            <person name="Bessette D."/>
            <person name="Brown A."/>
            <person name="FitzGerald M."/>
            <person name="Lui A."/>
            <person name="Macdonald J.P."/>
            <person name="Priest M."/>
            <person name="Orbach M.J."/>
            <person name="Galgiani J.N."/>
            <person name="Kirkland T.N."/>
            <person name="Cole G.T."/>
            <person name="Birren B.W."/>
            <person name="Henn M.R."/>
            <person name="Taylor J.W."/>
            <person name="Rounsley S.D."/>
        </authorList>
    </citation>
    <scope>NUCLEOTIDE SEQUENCE [LARGE SCALE GENOMIC DNA]</scope>
    <source>
        <strain evidence="8">RMSCC 757 / Silveira</strain>
    </source>
</reference>
<dbReference type="GO" id="GO:0008610">
    <property type="term" value="P:lipid biosynthetic process"/>
    <property type="evidence" value="ECO:0007669"/>
    <property type="project" value="InterPro"/>
</dbReference>
<sequence>MNSYNANTTLQGWTSKISSKLAIGVLLQRIWIILNLECGISCHHWAMQCGSTNFFIENSYISNKPFTDCLSLKAHLFSLHQHRAAGELACSSVIRSHGHGFQVNRKHIQGCCANMYIKAAEERTATTRSFIWDWRPWIFPYWVRRLRRAIDCYHYGKELQLISPTKSDRSYISRTVCFDATLTEIYVPLCPIPEHKQLKRYSERMSFATSTWEGICARYTPGWIEGVGSAAVQFFGFILPGLGFLAFDILKPASFASRKIQQPCKQPSKRQMLSCLGLVFGNQLFLIASHFFLLRISNYELTPFRMDSQLPSILEVVINCAVGAILRDVVFYYVHRLMHTKILYRRIHRIHHEFRAPIALAAIYSHTIDHVLVNAMPIYISMAVQRVHFLTLMLFAFVAVFDAAVSHSGYSLFRLPSVENHDIHHEKGNINFGILGVMDWLHGTHA</sequence>
<dbReference type="Proteomes" id="UP000002497">
    <property type="component" value="Unassembled WGS sequence"/>
</dbReference>
<dbReference type="eggNOG" id="KOG0873">
    <property type="taxonomic scope" value="Eukaryota"/>
</dbReference>
<dbReference type="AlphaFoldDB" id="E9DJY8"/>
<organism evidence="8">
    <name type="scientific">Coccidioides posadasii (strain RMSCC 757 / Silveira)</name>
    <name type="common">Valley fever fungus</name>
    <dbReference type="NCBI Taxonomy" id="443226"/>
    <lineage>
        <taxon>Eukaryota</taxon>
        <taxon>Fungi</taxon>
        <taxon>Dikarya</taxon>
        <taxon>Ascomycota</taxon>
        <taxon>Pezizomycotina</taxon>
        <taxon>Eurotiomycetes</taxon>
        <taxon>Eurotiomycetidae</taxon>
        <taxon>Onygenales</taxon>
        <taxon>Onygenaceae</taxon>
        <taxon>Coccidioides</taxon>
    </lineage>
</organism>